<evidence type="ECO:0000313" key="1">
    <source>
        <dbReference type="EMBL" id="GHC79390.1"/>
    </source>
</evidence>
<sequence>MDNQTALDDHEVADRLHRMAFELEGLRGQTTRGDTALKTSKAALLLTMAGLIHASEQHSSPPQSRD</sequence>
<dbReference type="EMBL" id="BMZO01000011">
    <property type="protein sequence ID" value="GHC79390.1"/>
    <property type="molecule type" value="Genomic_DNA"/>
</dbReference>
<dbReference type="Proteomes" id="UP000641137">
    <property type="component" value="Unassembled WGS sequence"/>
</dbReference>
<accession>A0A8J3DL12</accession>
<comment type="caution">
    <text evidence="1">The sequence shown here is derived from an EMBL/GenBank/DDBJ whole genome shotgun (WGS) entry which is preliminary data.</text>
</comment>
<proteinExistence type="predicted"/>
<keyword evidence="2" id="KW-1185">Reference proteome</keyword>
<reference evidence="1" key="2">
    <citation type="submission" date="2020-09" db="EMBL/GenBank/DDBJ databases">
        <authorList>
            <person name="Sun Q."/>
            <person name="Kim S."/>
        </authorList>
    </citation>
    <scope>NUCLEOTIDE SEQUENCE</scope>
    <source>
        <strain evidence="1">KCTC 42097</strain>
    </source>
</reference>
<organism evidence="1 2">
    <name type="scientific">Limoniibacter endophyticus</name>
    <dbReference type="NCBI Taxonomy" id="1565040"/>
    <lineage>
        <taxon>Bacteria</taxon>
        <taxon>Pseudomonadati</taxon>
        <taxon>Pseudomonadota</taxon>
        <taxon>Alphaproteobacteria</taxon>
        <taxon>Hyphomicrobiales</taxon>
        <taxon>Bartonellaceae</taxon>
        <taxon>Limoniibacter</taxon>
    </lineage>
</organism>
<protein>
    <submittedName>
        <fullName evidence="1">Uncharacterized protein</fullName>
    </submittedName>
</protein>
<dbReference type="AlphaFoldDB" id="A0A8J3DL12"/>
<reference evidence="1" key="1">
    <citation type="journal article" date="2014" name="Int. J. Syst. Evol. Microbiol.">
        <title>Complete genome sequence of Corynebacterium casei LMG S-19264T (=DSM 44701T), isolated from a smear-ripened cheese.</title>
        <authorList>
            <consortium name="US DOE Joint Genome Institute (JGI-PGF)"/>
            <person name="Walter F."/>
            <person name="Albersmeier A."/>
            <person name="Kalinowski J."/>
            <person name="Ruckert C."/>
        </authorList>
    </citation>
    <scope>NUCLEOTIDE SEQUENCE</scope>
    <source>
        <strain evidence="1">KCTC 42097</strain>
    </source>
</reference>
<name>A0A8J3DL12_9HYPH</name>
<evidence type="ECO:0000313" key="2">
    <source>
        <dbReference type="Proteomes" id="UP000641137"/>
    </source>
</evidence>
<gene>
    <name evidence="1" type="ORF">GCM10010136_31890</name>
</gene>